<dbReference type="SUPFAM" id="SSF46689">
    <property type="entry name" value="Homeodomain-like"/>
    <property type="match status" value="1"/>
</dbReference>
<dbReference type="InterPro" id="IPR009057">
    <property type="entry name" value="Homeodomain-like_sf"/>
</dbReference>
<dbReference type="RefSeq" id="WP_277831022.1">
    <property type="nucleotide sequence ID" value="NZ_JAAIVF010000001.1"/>
</dbReference>
<feature type="domain" description="HTH tetR-type" evidence="6">
    <location>
        <begin position="44"/>
        <end position="104"/>
    </location>
</feature>
<reference evidence="7" key="1">
    <citation type="submission" date="2022-08" db="EMBL/GenBank/DDBJ databases">
        <title>Genome analysis of Corynebacteriales strain.</title>
        <authorList>
            <person name="Lee S.D."/>
        </authorList>
    </citation>
    <scope>NUCLEOTIDE SEQUENCE</scope>
    <source>
        <strain evidence="7">D3-21</strain>
    </source>
</reference>
<keyword evidence="8" id="KW-1185">Reference proteome</keyword>
<protein>
    <submittedName>
        <fullName evidence="7">TetR/AcrR family transcriptional regulator</fullName>
    </submittedName>
</protein>
<dbReference type="PROSITE" id="PS01081">
    <property type="entry name" value="HTH_TETR_1"/>
    <property type="match status" value="1"/>
</dbReference>
<organism evidence="7 8">
    <name type="scientific">Speluncibacter jeojiensis</name>
    <dbReference type="NCBI Taxonomy" id="2710754"/>
    <lineage>
        <taxon>Bacteria</taxon>
        <taxon>Bacillati</taxon>
        <taxon>Actinomycetota</taxon>
        <taxon>Actinomycetes</taxon>
        <taxon>Mycobacteriales</taxon>
        <taxon>Speluncibacteraceae</taxon>
        <taxon>Speluncibacter</taxon>
    </lineage>
</organism>
<name>A0A9X4M3I9_9ACTN</name>
<gene>
    <name evidence="7" type="ORF">NVS88_08350</name>
</gene>
<sequence length="256" mass="27332">MSTSGRSADSMATGTDPAASSAVPVAAESEIPGEVPGPARRRRGRKPSVTLDQISAAALDVGFTCMTMSAVAEHLGVNHATLYRYVDGKSDLVLRAVDRALVDAPVDLAISGWRELLRETALVIWRTLAKYPGIATELSAGAMPKSMFERANLIMERLMGMGFTSQSAITAVEMVFDAVIGNRRNIEQVEGSIPGSTMPDRRSLEELWEPAGSTGVVGHAIRTAAHDALYDDPAERFRQKLEIILSGIAAELAPPT</sequence>
<dbReference type="Gene3D" id="1.10.357.10">
    <property type="entry name" value="Tetracycline Repressor, domain 2"/>
    <property type="match status" value="1"/>
</dbReference>
<keyword evidence="3" id="KW-0804">Transcription</keyword>
<dbReference type="SUPFAM" id="SSF48498">
    <property type="entry name" value="Tetracyclin repressor-like, C-terminal domain"/>
    <property type="match status" value="1"/>
</dbReference>
<feature type="DNA-binding region" description="H-T-H motif" evidence="4">
    <location>
        <begin position="67"/>
        <end position="86"/>
    </location>
</feature>
<feature type="region of interest" description="Disordered" evidence="5">
    <location>
        <begin position="1"/>
        <end position="48"/>
    </location>
</feature>
<evidence type="ECO:0000256" key="1">
    <source>
        <dbReference type="ARBA" id="ARBA00023015"/>
    </source>
</evidence>
<dbReference type="PROSITE" id="PS50977">
    <property type="entry name" value="HTH_TETR_2"/>
    <property type="match status" value="1"/>
</dbReference>
<dbReference type="Pfam" id="PF00440">
    <property type="entry name" value="TetR_N"/>
    <property type="match status" value="1"/>
</dbReference>
<evidence type="ECO:0000256" key="3">
    <source>
        <dbReference type="ARBA" id="ARBA00023163"/>
    </source>
</evidence>
<dbReference type="GO" id="GO:0045892">
    <property type="term" value="P:negative regulation of DNA-templated transcription"/>
    <property type="evidence" value="ECO:0007669"/>
    <property type="project" value="InterPro"/>
</dbReference>
<evidence type="ECO:0000313" key="8">
    <source>
        <dbReference type="Proteomes" id="UP001152755"/>
    </source>
</evidence>
<comment type="caution">
    <text evidence="7">The sequence shown here is derived from an EMBL/GenBank/DDBJ whole genome shotgun (WGS) entry which is preliminary data.</text>
</comment>
<dbReference type="Proteomes" id="UP001152755">
    <property type="component" value="Unassembled WGS sequence"/>
</dbReference>
<accession>A0A9X4M3I9</accession>
<evidence type="ECO:0000313" key="7">
    <source>
        <dbReference type="EMBL" id="MDG3014568.1"/>
    </source>
</evidence>
<evidence type="ECO:0000256" key="5">
    <source>
        <dbReference type="SAM" id="MobiDB-lite"/>
    </source>
</evidence>
<dbReference type="InterPro" id="IPR036271">
    <property type="entry name" value="Tet_transcr_reg_TetR-rel_C_sf"/>
</dbReference>
<keyword evidence="2 4" id="KW-0238">DNA-binding</keyword>
<dbReference type="AlphaFoldDB" id="A0A9X4M3I9"/>
<keyword evidence="1" id="KW-0805">Transcription regulation</keyword>
<dbReference type="InterPro" id="IPR001647">
    <property type="entry name" value="HTH_TetR"/>
</dbReference>
<feature type="compositionally biased region" description="Polar residues" evidence="5">
    <location>
        <begin position="1"/>
        <end position="13"/>
    </location>
</feature>
<dbReference type="EMBL" id="JANRHA010000004">
    <property type="protein sequence ID" value="MDG3014568.1"/>
    <property type="molecule type" value="Genomic_DNA"/>
</dbReference>
<dbReference type="InterPro" id="IPR023772">
    <property type="entry name" value="DNA-bd_HTH_TetR-type_CS"/>
</dbReference>
<dbReference type="GO" id="GO:0003677">
    <property type="term" value="F:DNA binding"/>
    <property type="evidence" value="ECO:0007669"/>
    <property type="project" value="UniProtKB-UniRule"/>
</dbReference>
<dbReference type="InterPro" id="IPR004111">
    <property type="entry name" value="Repressor_TetR_C"/>
</dbReference>
<proteinExistence type="predicted"/>
<evidence type="ECO:0000256" key="4">
    <source>
        <dbReference type="PROSITE-ProRule" id="PRU00335"/>
    </source>
</evidence>
<dbReference type="Pfam" id="PF02909">
    <property type="entry name" value="TetR_C_1"/>
    <property type="match status" value="1"/>
</dbReference>
<evidence type="ECO:0000256" key="2">
    <source>
        <dbReference type="ARBA" id="ARBA00023125"/>
    </source>
</evidence>
<evidence type="ECO:0000259" key="6">
    <source>
        <dbReference type="PROSITE" id="PS50977"/>
    </source>
</evidence>
<feature type="compositionally biased region" description="Low complexity" evidence="5">
    <location>
        <begin position="17"/>
        <end position="38"/>
    </location>
</feature>